<evidence type="ECO:0000256" key="2">
    <source>
        <dbReference type="ARBA" id="ARBA00009347"/>
    </source>
</evidence>
<dbReference type="Gene3D" id="1.10.540.10">
    <property type="entry name" value="Acyl-CoA dehydrogenase/oxidase, N-terminal domain"/>
    <property type="match status" value="1"/>
</dbReference>
<keyword evidence="3" id="KW-0285">Flavoprotein</keyword>
<dbReference type="GO" id="GO:0050660">
    <property type="term" value="F:flavin adenine dinucleotide binding"/>
    <property type="evidence" value="ECO:0007669"/>
    <property type="project" value="InterPro"/>
</dbReference>
<dbReference type="SUPFAM" id="SSF56645">
    <property type="entry name" value="Acyl-CoA dehydrogenase NM domain-like"/>
    <property type="match status" value="1"/>
</dbReference>
<reference evidence="10" key="2">
    <citation type="submission" date="2016-04" db="EMBL/GenBank/DDBJ databases">
        <title>Planomonospora sphaerica JCM9374 whole genome shotgun sequence.</title>
        <authorList>
            <person name="Suzuki T."/>
            <person name="Dohra H."/>
            <person name="Kodani S."/>
        </authorList>
    </citation>
    <scope>NUCLEOTIDE SEQUENCE [LARGE SCALE GENOMIC DNA]</scope>
    <source>
        <strain evidence="10">JCM 9374</strain>
    </source>
</reference>
<evidence type="ECO:0000256" key="5">
    <source>
        <dbReference type="ARBA" id="ARBA00023002"/>
    </source>
</evidence>
<protein>
    <submittedName>
        <fullName evidence="9">Acyl-CoA dehydrogenase</fullName>
    </submittedName>
</protein>
<dbReference type="Proteomes" id="UP000077701">
    <property type="component" value="Unassembled WGS sequence"/>
</dbReference>
<dbReference type="InterPro" id="IPR009100">
    <property type="entry name" value="AcylCoA_DH/oxidase_NM_dom_sf"/>
</dbReference>
<evidence type="ECO:0000259" key="7">
    <source>
        <dbReference type="Pfam" id="PF00441"/>
    </source>
</evidence>
<evidence type="ECO:0000313" key="10">
    <source>
        <dbReference type="Proteomes" id="UP000077701"/>
    </source>
</evidence>
<keyword evidence="5" id="KW-0560">Oxidoreductase</keyword>
<dbReference type="EMBL" id="BDCX01000005">
    <property type="protein sequence ID" value="GAT66936.1"/>
    <property type="molecule type" value="Genomic_DNA"/>
</dbReference>
<evidence type="ECO:0000256" key="4">
    <source>
        <dbReference type="ARBA" id="ARBA00022827"/>
    </source>
</evidence>
<comment type="similarity">
    <text evidence="2">Belongs to the acyl-CoA dehydrogenase family.</text>
</comment>
<feature type="region of interest" description="Disordered" evidence="6">
    <location>
        <begin position="1"/>
        <end position="39"/>
    </location>
</feature>
<reference evidence="9 10" key="1">
    <citation type="journal article" date="2016" name="Genome Announc.">
        <title>Draft Genome Sequence of Planomonospora sphaerica JCM9374, a Rare Actinomycete.</title>
        <authorList>
            <person name="Dohra H."/>
            <person name="Suzuki T."/>
            <person name="Inoue Y."/>
            <person name="Kodani S."/>
        </authorList>
    </citation>
    <scope>NUCLEOTIDE SEQUENCE [LARGE SCALE GENOMIC DNA]</scope>
    <source>
        <strain evidence="9 10">JCM 9374</strain>
    </source>
</reference>
<dbReference type="InterPro" id="IPR013786">
    <property type="entry name" value="AcylCoA_DH/ox_N"/>
</dbReference>
<proteinExistence type="inferred from homology"/>
<feature type="domain" description="Acyl-CoA dehydrogenase/oxidase C-terminal" evidence="7">
    <location>
        <begin position="226"/>
        <end position="356"/>
    </location>
</feature>
<gene>
    <name evidence="9" type="ORF">PS9374_02588</name>
</gene>
<dbReference type="AlphaFoldDB" id="A0A171CME2"/>
<dbReference type="SUPFAM" id="SSF47203">
    <property type="entry name" value="Acyl-CoA dehydrogenase C-terminal domain-like"/>
    <property type="match status" value="1"/>
</dbReference>
<dbReference type="Pfam" id="PF02771">
    <property type="entry name" value="Acyl-CoA_dh_N"/>
    <property type="match status" value="1"/>
</dbReference>
<feature type="compositionally biased region" description="Low complexity" evidence="6">
    <location>
        <begin position="1"/>
        <end position="27"/>
    </location>
</feature>
<comment type="caution">
    <text evidence="9">The sequence shown here is derived from an EMBL/GenBank/DDBJ whole genome shotgun (WGS) entry which is preliminary data.</text>
</comment>
<accession>A0A171CME2</accession>
<dbReference type="Gene3D" id="1.20.140.10">
    <property type="entry name" value="Butyryl-CoA Dehydrogenase, subunit A, domain 3"/>
    <property type="match status" value="1"/>
</dbReference>
<evidence type="ECO:0000256" key="1">
    <source>
        <dbReference type="ARBA" id="ARBA00001974"/>
    </source>
</evidence>
<dbReference type="InterPro" id="IPR009075">
    <property type="entry name" value="AcylCo_DH/oxidase_C"/>
</dbReference>
<dbReference type="InterPro" id="IPR037069">
    <property type="entry name" value="AcylCoA_DH/ox_N_sf"/>
</dbReference>
<evidence type="ECO:0000313" key="9">
    <source>
        <dbReference type="EMBL" id="GAT66936.1"/>
    </source>
</evidence>
<dbReference type="InterPro" id="IPR036250">
    <property type="entry name" value="AcylCo_DH-like_C"/>
</dbReference>
<evidence type="ECO:0000256" key="3">
    <source>
        <dbReference type="ARBA" id="ARBA00022630"/>
    </source>
</evidence>
<comment type="cofactor">
    <cofactor evidence="1">
        <name>FAD</name>
        <dbReference type="ChEBI" id="CHEBI:57692"/>
    </cofactor>
</comment>
<keyword evidence="10" id="KW-1185">Reference proteome</keyword>
<dbReference type="Pfam" id="PF00441">
    <property type="entry name" value="Acyl-CoA_dh_1"/>
    <property type="match status" value="1"/>
</dbReference>
<evidence type="ECO:0000256" key="6">
    <source>
        <dbReference type="SAM" id="MobiDB-lite"/>
    </source>
</evidence>
<dbReference type="PANTHER" id="PTHR43884:SF20">
    <property type="entry name" value="ACYL-COA DEHYDROGENASE FADE28"/>
    <property type="match status" value="1"/>
</dbReference>
<organism evidence="9 10">
    <name type="scientific">Planomonospora sphaerica</name>
    <dbReference type="NCBI Taxonomy" id="161355"/>
    <lineage>
        <taxon>Bacteria</taxon>
        <taxon>Bacillati</taxon>
        <taxon>Actinomycetota</taxon>
        <taxon>Actinomycetes</taxon>
        <taxon>Streptosporangiales</taxon>
        <taxon>Streptosporangiaceae</taxon>
        <taxon>Planomonospora</taxon>
    </lineage>
</organism>
<evidence type="ECO:0000259" key="8">
    <source>
        <dbReference type="Pfam" id="PF02771"/>
    </source>
</evidence>
<keyword evidence="4" id="KW-0274">FAD</keyword>
<dbReference type="GO" id="GO:0003995">
    <property type="term" value="F:acyl-CoA dehydrogenase activity"/>
    <property type="evidence" value="ECO:0007669"/>
    <property type="project" value="TreeGrafter"/>
</dbReference>
<dbReference type="STRING" id="161355.PS9374_02588"/>
<name>A0A171CME2_9ACTN</name>
<feature type="domain" description="Acyl-CoA dehydrogenase/oxidase N-terminal" evidence="8">
    <location>
        <begin position="61"/>
        <end position="136"/>
    </location>
</feature>
<sequence length="359" mass="36309">MPAASPESPASATPAGPTGDAGIADTGLTGDSGDADTGLTRDQADLRDAVRSFLAARPGAPWERLARELGVAGLAVPEEYGGAGCGTAEQAVVCEELGRALSPHPYLATAVLAVEALRAAADPEAMARLLPAIADGSRTATVLLPGDADLVLSRGRITGTAPCALDGEVVLAFAGDELVEAVPSSRTPLTTLDQTRPLVALSFDAVPVRPAGDGAARDRVRDAGVACLAAEQVGGAAACLEAAVEHALRRQQFGRPIGSFQAVKHKLADLLLLVESARSAALAAARALPGDLPVAAAIAGSYCTEAYLSAAGENIQIHGGTGVTWEHPAHRHLKRAAADAQLFGPPQAHRARLAAAAGL</sequence>
<dbReference type="PANTHER" id="PTHR43884">
    <property type="entry name" value="ACYL-COA DEHYDROGENASE"/>
    <property type="match status" value="1"/>
</dbReference>